<dbReference type="EMBL" id="VTWH01000002">
    <property type="protein sequence ID" value="KAA0970991.1"/>
    <property type="molecule type" value="Genomic_DNA"/>
</dbReference>
<dbReference type="RefSeq" id="WP_149300300.1">
    <property type="nucleotide sequence ID" value="NZ_VTWH01000002.1"/>
</dbReference>
<evidence type="ECO:0008006" key="3">
    <source>
        <dbReference type="Google" id="ProtNLM"/>
    </source>
</evidence>
<sequence length="218" mass="23165">MALIKLDLDNLVDRPPLDPAILNGPSPRITGRTFLTSAVPAVTVVAWGASPYAIHAKTRPDYEFSILLRGRFTLSLPEIGDEAIAAGDMFVLPPTCLYRWSQSEPTMKFALSYRPDGEVSPAQSFTPLREASLTASGSGEQDLFTSHDGKMVVKQVPLAAGAEIAHSKGSIAIGKLISGSISIESQVLQSGDCFALDAADDLKLQAHTEANLVICTIG</sequence>
<comment type="caution">
    <text evidence="1">The sequence shown here is derived from an EMBL/GenBank/DDBJ whole genome shotgun (WGS) entry which is preliminary data.</text>
</comment>
<dbReference type="Gene3D" id="2.60.120.10">
    <property type="entry name" value="Jelly Rolls"/>
    <property type="match status" value="1"/>
</dbReference>
<proteinExistence type="predicted"/>
<reference evidence="1 2" key="1">
    <citation type="submission" date="2019-08" db="EMBL/GenBank/DDBJ databases">
        <title>Aureimonas fodiniaquatilis sp. nov., isolated from a coal mine wastewater.</title>
        <authorList>
            <person name="Kim W."/>
        </authorList>
    </citation>
    <scope>NUCLEOTIDE SEQUENCE [LARGE SCALE GENOMIC DNA]</scope>
    <source>
        <strain evidence="1 2">CAU 1482</strain>
    </source>
</reference>
<dbReference type="OrthoDB" id="9799053at2"/>
<accession>A0A5B0DZ08</accession>
<evidence type="ECO:0000313" key="2">
    <source>
        <dbReference type="Proteomes" id="UP000324738"/>
    </source>
</evidence>
<organism evidence="1 2">
    <name type="scientific">Aureimonas fodinaquatilis</name>
    <dbReference type="NCBI Taxonomy" id="2565783"/>
    <lineage>
        <taxon>Bacteria</taxon>
        <taxon>Pseudomonadati</taxon>
        <taxon>Pseudomonadota</taxon>
        <taxon>Alphaproteobacteria</taxon>
        <taxon>Hyphomicrobiales</taxon>
        <taxon>Aurantimonadaceae</taxon>
        <taxon>Aureimonas</taxon>
    </lineage>
</organism>
<protein>
    <recommendedName>
        <fullName evidence="3">Cupin domain-containing protein</fullName>
    </recommendedName>
</protein>
<dbReference type="InterPro" id="IPR014710">
    <property type="entry name" value="RmlC-like_jellyroll"/>
</dbReference>
<keyword evidence="2" id="KW-1185">Reference proteome</keyword>
<name>A0A5B0DZ08_9HYPH</name>
<evidence type="ECO:0000313" key="1">
    <source>
        <dbReference type="EMBL" id="KAA0970991.1"/>
    </source>
</evidence>
<dbReference type="Proteomes" id="UP000324738">
    <property type="component" value="Unassembled WGS sequence"/>
</dbReference>
<dbReference type="AlphaFoldDB" id="A0A5B0DZ08"/>
<gene>
    <name evidence="1" type="ORF">FPY71_11065</name>
</gene>